<dbReference type="GO" id="GO:0045087">
    <property type="term" value="P:innate immune response"/>
    <property type="evidence" value="ECO:0007669"/>
    <property type="project" value="UniProtKB-KW"/>
</dbReference>
<dbReference type="AlphaFoldDB" id="A0AAD1RIV8"/>
<dbReference type="GO" id="GO:0005783">
    <property type="term" value="C:endoplasmic reticulum"/>
    <property type="evidence" value="ECO:0007669"/>
    <property type="project" value="UniProtKB-SubCell"/>
</dbReference>
<evidence type="ECO:0000313" key="14">
    <source>
        <dbReference type="Proteomes" id="UP001295444"/>
    </source>
</evidence>
<protein>
    <recommendedName>
        <fullName evidence="9">Protein canopy homolog 3</fullName>
    </recommendedName>
</protein>
<keyword evidence="3" id="KW-0399">Innate immunity</keyword>
<dbReference type="PANTHER" id="PTHR15382:SF2">
    <property type="entry name" value="PROTEIN CANOPY HOMOLOG 3"/>
    <property type="match status" value="1"/>
</dbReference>
<sequence>MWFLVLLLLPPASQTADKSDGEWVHLPSKCEVCKYVAVELKSSFHETSRKREVIETRYGFLEEDKKKKKIRYTNSDIRLIEVTEGLCQRLLEYNLHKERSGSNRFAKGMSETFQTLHHLVHKGVKVVMDIPYDLWNETSAEVADMKKQCELLMEEYEEVIEDWYRNHQEEDITDFLCARHVLKGQDKSCLDEEWESMKGDTGPSTGKKKVKKQGEKKKKNKNKTLAAAAAAAAGTAPLHQTSGLPYPFPSCYSLSPANLGFTTSHLPADTASPQLSWGLLYPTSQMMQLLAIHPGVYHIHL</sequence>
<keyword evidence="8" id="KW-0143">Chaperone</keyword>
<reference evidence="13" key="1">
    <citation type="submission" date="2022-03" db="EMBL/GenBank/DDBJ databases">
        <authorList>
            <person name="Alioto T."/>
            <person name="Alioto T."/>
            <person name="Gomez Garrido J."/>
        </authorList>
    </citation>
    <scope>NUCLEOTIDE SEQUENCE</scope>
</reference>
<dbReference type="EMBL" id="OW240913">
    <property type="protein sequence ID" value="CAH2256673.1"/>
    <property type="molecule type" value="Genomic_DNA"/>
</dbReference>
<evidence type="ECO:0000256" key="4">
    <source>
        <dbReference type="ARBA" id="ARBA00022729"/>
    </source>
</evidence>
<feature type="compositionally biased region" description="Basic residues" evidence="10">
    <location>
        <begin position="206"/>
        <end position="221"/>
    </location>
</feature>
<dbReference type="InterPro" id="IPR021852">
    <property type="entry name" value="DUF3456"/>
</dbReference>
<evidence type="ECO:0000256" key="8">
    <source>
        <dbReference type="ARBA" id="ARBA00023186"/>
    </source>
</evidence>
<evidence type="ECO:0000256" key="3">
    <source>
        <dbReference type="ARBA" id="ARBA00022588"/>
    </source>
</evidence>
<keyword evidence="7" id="KW-1015">Disulfide bond</keyword>
<feature type="domain" description="DUF3456" evidence="12">
    <location>
        <begin position="29"/>
        <end position="188"/>
    </location>
</feature>
<evidence type="ECO:0000256" key="10">
    <source>
        <dbReference type="SAM" id="MobiDB-lite"/>
    </source>
</evidence>
<evidence type="ECO:0000256" key="2">
    <source>
        <dbReference type="ARBA" id="ARBA00007285"/>
    </source>
</evidence>
<dbReference type="PANTHER" id="PTHR15382">
    <property type="entry name" value="CTG4A-RELATED"/>
    <property type="match status" value="1"/>
</dbReference>
<proteinExistence type="inferred from homology"/>
<evidence type="ECO:0000313" key="13">
    <source>
        <dbReference type="EMBL" id="CAH2256673.1"/>
    </source>
</evidence>
<keyword evidence="14" id="KW-1185">Reference proteome</keyword>
<keyword evidence="4 11" id="KW-0732">Signal</keyword>
<keyword evidence="6" id="KW-0391">Immunity</keyword>
<keyword evidence="5" id="KW-0256">Endoplasmic reticulum</keyword>
<evidence type="ECO:0000256" key="1">
    <source>
        <dbReference type="ARBA" id="ARBA00004240"/>
    </source>
</evidence>
<gene>
    <name evidence="13" type="ORF">PECUL_23A011918</name>
</gene>
<dbReference type="Proteomes" id="UP001295444">
    <property type="component" value="Chromosome 02"/>
</dbReference>
<accession>A0AAD1RIV8</accession>
<evidence type="ECO:0000256" key="11">
    <source>
        <dbReference type="SAM" id="SignalP"/>
    </source>
</evidence>
<comment type="subcellular location">
    <subcellularLocation>
        <location evidence="1">Endoplasmic reticulum</location>
    </subcellularLocation>
</comment>
<evidence type="ECO:0000256" key="9">
    <source>
        <dbReference type="ARBA" id="ARBA00039470"/>
    </source>
</evidence>
<feature type="chain" id="PRO_5041910077" description="Protein canopy homolog 3" evidence="11">
    <location>
        <begin position="16"/>
        <end position="301"/>
    </location>
</feature>
<evidence type="ECO:0000256" key="7">
    <source>
        <dbReference type="ARBA" id="ARBA00023157"/>
    </source>
</evidence>
<evidence type="ECO:0000256" key="6">
    <source>
        <dbReference type="ARBA" id="ARBA00022859"/>
    </source>
</evidence>
<feature type="region of interest" description="Disordered" evidence="10">
    <location>
        <begin position="194"/>
        <end position="221"/>
    </location>
</feature>
<dbReference type="Pfam" id="PF11938">
    <property type="entry name" value="DUF3456"/>
    <property type="match status" value="1"/>
</dbReference>
<comment type="similarity">
    <text evidence="2">Belongs to the canopy family.</text>
</comment>
<evidence type="ECO:0000259" key="12">
    <source>
        <dbReference type="Pfam" id="PF11938"/>
    </source>
</evidence>
<name>A0AAD1RIV8_PELCU</name>
<evidence type="ECO:0000256" key="5">
    <source>
        <dbReference type="ARBA" id="ARBA00022824"/>
    </source>
</evidence>
<feature type="signal peptide" evidence="11">
    <location>
        <begin position="1"/>
        <end position="15"/>
    </location>
</feature>
<organism evidence="13 14">
    <name type="scientific">Pelobates cultripes</name>
    <name type="common">Western spadefoot toad</name>
    <dbReference type="NCBI Taxonomy" id="61616"/>
    <lineage>
        <taxon>Eukaryota</taxon>
        <taxon>Metazoa</taxon>
        <taxon>Chordata</taxon>
        <taxon>Craniata</taxon>
        <taxon>Vertebrata</taxon>
        <taxon>Euteleostomi</taxon>
        <taxon>Amphibia</taxon>
        <taxon>Batrachia</taxon>
        <taxon>Anura</taxon>
        <taxon>Pelobatoidea</taxon>
        <taxon>Pelobatidae</taxon>
        <taxon>Pelobates</taxon>
    </lineage>
</organism>